<keyword evidence="2" id="KW-1185">Reference proteome</keyword>
<gene>
    <name evidence="1" type="ORF">ACE1CI_36225</name>
</gene>
<dbReference type="RefSeq" id="WP_413268007.1">
    <property type="nucleotide sequence ID" value="NZ_JBHFNR010000288.1"/>
</dbReference>
<dbReference type="Proteomes" id="UP001576784">
    <property type="component" value="Unassembled WGS sequence"/>
</dbReference>
<dbReference type="NCBIfam" id="TIGR03985">
    <property type="entry name" value="TIGR03985 family CRISPR-associated protein"/>
    <property type="match status" value="1"/>
</dbReference>
<evidence type="ECO:0000313" key="1">
    <source>
        <dbReference type="EMBL" id="MFB2898395.1"/>
    </source>
</evidence>
<comment type="caution">
    <text evidence="1">The sequence shown here is derived from an EMBL/GenBank/DDBJ whole genome shotgun (WGS) entry which is preliminary data.</text>
</comment>
<accession>A0ABV4Y325</accession>
<reference evidence="1 2" key="1">
    <citation type="submission" date="2024-09" db="EMBL/GenBank/DDBJ databases">
        <title>Floridaenema gen nov. (Aerosakkonemataceae, Aerosakkonematales ord. nov., Cyanobacteria) from benthic tropical and subtropical fresh waters, with the description of four new species.</title>
        <authorList>
            <person name="Moretto J.A."/>
            <person name="Berthold D.E."/>
            <person name="Lefler F.W."/>
            <person name="Huang I.-S."/>
            <person name="Laughinghouse H. IV."/>
        </authorList>
    </citation>
    <scope>NUCLEOTIDE SEQUENCE [LARGE SCALE GENOMIC DNA]</scope>
    <source>
        <strain evidence="1 2">BLCC-F50</strain>
    </source>
</reference>
<evidence type="ECO:0000313" key="2">
    <source>
        <dbReference type="Proteomes" id="UP001576784"/>
    </source>
</evidence>
<dbReference type="InterPro" id="IPR023816">
    <property type="entry name" value="CRISPR-assoc_CYA0889"/>
</dbReference>
<sequence>MPLSASLRDPPSAPFIRQQVKGSQQQQLLSIIGQRPENDAYYKAWIRMGDINVLMRLRDWRPNGEVIAPLSVRQKLREEVLQEMSHYQDF</sequence>
<dbReference type="EMBL" id="JBHFNR010000288">
    <property type="protein sequence ID" value="MFB2898395.1"/>
    <property type="molecule type" value="Genomic_DNA"/>
</dbReference>
<protein>
    <submittedName>
        <fullName evidence="1">TIGR03985 family CRISPR-associated protein</fullName>
    </submittedName>
</protein>
<name>A0ABV4Y325_9CYAN</name>
<proteinExistence type="predicted"/>
<organism evidence="1 2">
    <name type="scientific">Floridaenema flaviceps BLCC-F50</name>
    <dbReference type="NCBI Taxonomy" id="3153642"/>
    <lineage>
        <taxon>Bacteria</taxon>
        <taxon>Bacillati</taxon>
        <taxon>Cyanobacteriota</taxon>
        <taxon>Cyanophyceae</taxon>
        <taxon>Oscillatoriophycideae</taxon>
        <taxon>Aerosakkonematales</taxon>
        <taxon>Aerosakkonemataceae</taxon>
        <taxon>Floridanema</taxon>
        <taxon>Floridanema flaviceps</taxon>
    </lineage>
</organism>